<dbReference type="RefSeq" id="WP_009179813.1">
    <property type="nucleotide sequence ID" value="NZ_CM001368.1"/>
</dbReference>
<protein>
    <submittedName>
        <fullName evidence="2">NmrA family protein</fullName>
    </submittedName>
</protein>
<dbReference type="InterPro" id="IPR051604">
    <property type="entry name" value="Ergot_Alk_Oxidoreductase"/>
</dbReference>
<proteinExistence type="predicted"/>
<evidence type="ECO:0000313" key="2">
    <source>
        <dbReference type="EMBL" id="EHJ46366.1"/>
    </source>
</evidence>
<dbReference type="PANTHER" id="PTHR43162:SF1">
    <property type="entry name" value="PRESTALK A DIFFERENTIATION PROTEIN A"/>
    <property type="match status" value="1"/>
</dbReference>
<dbReference type="Pfam" id="PF05368">
    <property type="entry name" value="NmrA"/>
    <property type="match status" value="1"/>
</dbReference>
<dbReference type="AlphaFoldDB" id="G7QD60"/>
<gene>
    <name evidence="2" type="ORF">DFW101_0349</name>
</gene>
<sequence length="303" mass="33070">MTMEKRQYVVTGATSRTGNIVSKSLLETGARVRVLGRSAKRLEPLAQLGAEVCIVEPLDAEALNTAFVGVDAAYVMLQPNYIPDHPDFRGYQDRLVDNLGRALEQSGVSHAVGLSSWGAELPAGNGPVAGLHRLEERLGRIAGLNFLALRAGYFMENLFSLHLEGGALTGPFQPETKLPFVATRDVGEAAANALQALDFTGKGCLEVKGPHASDMLKTASILGEALGRPLLPYTMEPLETFRQKLTRAGCSDSIIELMLEVVESINSGRLHAQWPHSPEDARRMSLETFIREQWAPRIRLENQ</sequence>
<dbReference type="InterPro" id="IPR036291">
    <property type="entry name" value="NAD(P)-bd_dom_sf"/>
</dbReference>
<dbReference type="InterPro" id="IPR008030">
    <property type="entry name" value="NmrA-like"/>
</dbReference>
<dbReference type="HOGENOM" id="CLU_007383_10_5_7"/>
<reference evidence="3" key="1">
    <citation type="journal article" date="2015" name="Genome Announc.">
        <title>High-Quality Draft Genome Sequence of Desulfovibrio carbinoliphilus FW-101-2B, an Organic Acid-Oxidizing Sulfate-Reducing Bacterium Isolated from Uranium(VI)-Contaminated Groundwater.</title>
        <authorList>
            <person name="Ramsay B.D."/>
            <person name="Hwang C."/>
            <person name="Woo H.L."/>
            <person name="Carroll S.L."/>
            <person name="Lucas S."/>
            <person name="Han J."/>
            <person name="Lapidus A.L."/>
            <person name="Cheng J.F."/>
            <person name="Goodwin L.A."/>
            <person name="Pitluck S."/>
            <person name="Peters L."/>
            <person name="Chertkov O."/>
            <person name="Held B."/>
            <person name="Detter J.C."/>
            <person name="Han C.S."/>
            <person name="Tapia R."/>
            <person name="Land M.L."/>
            <person name="Hauser L.J."/>
            <person name="Kyrpides N.C."/>
            <person name="Ivanova N.N."/>
            <person name="Mikhailova N."/>
            <person name="Pagani I."/>
            <person name="Woyke T."/>
            <person name="Arkin A.P."/>
            <person name="Dehal P."/>
            <person name="Chivian D."/>
            <person name="Criddle C.S."/>
            <person name="Wu W."/>
            <person name="Chakraborty R."/>
            <person name="Hazen T.C."/>
            <person name="Fields M.W."/>
        </authorList>
    </citation>
    <scope>NUCLEOTIDE SEQUENCE [LARGE SCALE GENOMIC DNA]</scope>
    <source>
        <strain evidence="3">FW-101-2B</strain>
    </source>
</reference>
<name>G7QD60_9BACT</name>
<evidence type="ECO:0000313" key="3">
    <source>
        <dbReference type="Proteomes" id="UP000004662"/>
    </source>
</evidence>
<accession>G7QD60</accession>
<dbReference type="eggNOG" id="COG0702">
    <property type="taxonomic scope" value="Bacteria"/>
</dbReference>
<dbReference type="Proteomes" id="UP000004662">
    <property type="component" value="Chromosome"/>
</dbReference>
<evidence type="ECO:0000259" key="1">
    <source>
        <dbReference type="Pfam" id="PF05368"/>
    </source>
</evidence>
<dbReference type="Gene3D" id="3.40.50.720">
    <property type="entry name" value="NAD(P)-binding Rossmann-like Domain"/>
    <property type="match status" value="1"/>
</dbReference>
<dbReference type="EMBL" id="CM001368">
    <property type="protein sequence ID" value="EHJ46366.1"/>
    <property type="molecule type" value="Genomic_DNA"/>
</dbReference>
<organism evidence="2 3">
    <name type="scientific">Solidesulfovibrio carbinoliphilus subsp. oakridgensis</name>
    <dbReference type="NCBI Taxonomy" id="694327"/>
    <lineage>
        <taxon>Bacteria</taxon>
        <taxon>Pseudomonadati</taxon>
        <taxon>Thermodesulfobacteriota</taxon>
        <taxon>Desulfovibrionia</taxon>
        <taxon>Desulfovibrionales</taxon>
        <taxon>Desulfovibrionaceae</taxon>
        <taxon>Solidesulfovibrio</taxon>
    </lineage>
</organism>
<dbReference type="STRING" id="694327.DFW101_0349"/>
<feature type="domain" description="NmrA-like" evidence="1">
    <location>
        <begin position="7"/>
        <end position="256"/>
    </location>
</feature>
<dbReference type="SUPFAM" id="SSF51735">
    <property type="entry name" value="NAD(P)-binding Rossmann-fold domains"/>
    <property type="match status" value="1"/>
</dbReference>
<dbReference type="Gene3D" id="3.90.25.10">
    <property type="entry name" value="UDP-galactose 4-epimerase, domain 1"/>
    <property type="match status" value="1"/>
</dbReference>
<dbReference type="PANTHER" id="PTHR43162">
    <property type="match status" value="1"/>
</dbReference>
<keyword evidence="3" id="KW-1185">Reference proteome</keyword>